<comment type="caution">
    <text evidence="1">The sequence shown here is derived from an EMBL/GenBank/DDBJ whole genome shotgun (WGS) entry which is preliminary data.</text>
</comment>
<keyword evidence="2" id="KW-1185">Reference proteome</keyword>
<evidence type="ECO:0000313" key="1">
    <source>
        <dbReference type="EMBL" id="NKZ25029.1"/>
    </source>
</evidence>
<dbReference type="Proteomes" id="UP000549765">
    <property type="component" value="Unassembled WGS sequence"/>
</dbReference>
<reference evidence="1 2" key="1">
    <citation type="submission" date="2020-04" db="EMBL/GenBank/DDBJ databases">
        <title>MicrobeNet Type strains.</title>
        <authorList>
            <person name="Nicholson A.C."/>
        </authorList>
    </citation>
    <scope>NUCLEOTIDE SEQUENCE [LARGE SCALE GENOMIC DNA]</scope>
    <source>
        <strain evidence="1 2">CCUG 61472</strain>
    </source>
</reference>
<protein>
    <recommendedName>
        <fullName evidence="3">SIR2-like domain-containing protein</fullName>
    </recommendedName>
</protein>
<name>A0A7X6N463_9LACO</name>
<dbReference type="RefSeq" id="WP_168722820.1">
    <property type="nucleotide sequence ID" value="NZ_JAAXPN010000015.1"/>
</dbReference>
<dbReference type="Pfam" id="PF13289">
    <property type="entry name" value="SIR2_2"/>
    <property type="match status" value="1"/>
</dbReference>
<evidence type="ECO:0000313" key="2">
    <source>
        <dbReference type="Proteomes" id="UP000549765"/>
    </source>
</evidence>
<evidence type="ECO:0008006" key="3">
    <source>
        <dbReference type="Google" id="ProtNLM"/>
    </source>
</evidence>
<accession>A0A7X6N463</accession>
<sequence length="408" mass="46522">MTENTLDEKKYLLYREAKQDPIDSENVSKILKEYLTANLNLSVLLGSGSSILSIPIMGRTFKEYKGSLTANDKENLDYLIDKYKETSAGLRDTEVENIELFLSWLSSRIEGMAQSELVHGEVQIKKELIKKLLSSVKTGYYNEVNETVTNDSGESLPLYRSFISKLVGTRVIADDSHDVVNIFTPNYDLYVEKALDDMGLPYTDGFRSGLESEFNISEYGRRIVDTTKRYRDKWSTVSPFFRVYKLHGSLNWQRYPDGTVKKVYGMENGSENLLIAPTSSKYADTQGFPFSDLFRELSVEMLKPNTVLLINGYGFGDEHINNFLVQALGRPDFTLIAFIEPTPQQLNFVDAVKERIGAIFISNAKNLDFKSDQPEGPDNWRYLSGEGHHFKSLIEFMDFSLEYEGEEL</sequence>
<gene>
    <name evidence="1" type="ORF">HF964_09565</name>
</gene>
<dbReference type="EMBL" id="JAAXPN010000015">
    <property type="protein sequence ID" value="NKZ25029.1"/>
    <property type="molecule type" value="Genomic_DNA"/>
</dbReference>
<organism evidence="1 2">
    <name type="scientific">Periweissella fabalis</name>
    <dbReference type="NCBI Taxonomy" id="1070421"/>
    <lineage>
        <taxon>Bacteria</taxon>
        <taxon>Bacillati</taxon>
        <taxon>Bacillota</taxon>
        <taxon>Bacilli</taxon>
        <taxon>Lactobacillales</taxon>
        <taxon>Lactobacillaceae</taxon>
        <taxon>Periweissella</taxon>
    </lineage>
</organism>
<dbReference type="AlphaFoldDB" id="A0A7X6N463"/>
<proteinExistence type="predicted"/>